<keyword evidence="3" id="KW-1185">Reference proteome</keyword>
<name>A0ABT5VDM1_9BACI</name>
<accession>A0ABT5VDM1</accession>
<dbReference type="Gene3D" id="3.40.50.720">
    <property type="entry name" value="NAD(P)-binding Rossmann-like Domain"/>
    <property type="match status" value="1"/>
</dbReference>
<evidence type="ECO:0000313" key="2">
    <source>
        <dbReference type="EMBL" id="MDE5413355.1"/>
    </source>
</evidence>
<dbReference type="RefSeq" id="WP_275117972.1">
    <property type="nucleotide sequence ID" value="NZ_JAOTPO010000004.1"/>
</dbReference>
<dbReference type="Pfam" id="PF00106">
    <property type="entry name" value="adh_short"/>
    <property type="match status" value="1"/>
</dbReference>
<dbReference type="InterPro" id="IPR036291">
    <property type="entry name" value="NAD(P)-bd_dom_sf"/>
</dbReference>
<gene>
    <name evidence="2" type="ORF">N7Z68_08145</name>
</gene>
<comment type="caution">
    <text evidence="2">The sequence shown here is derived from an EMBL/GenBank/DDBJ whole genome shotgun (WGS) entry which is preliminary data.</text>
</comment>
<dbReference type="SUPFAM" id="SSF51735">
    <property type="entry name" value="NAD(P)-binding Rossmann-fold domains"/>
    <property type="match status" value="1"/>
</dbReference>
<dbReference type="Proteomes" id="UP001148125">
    <property type="component" value="Unassembled WGS sequence"/>
</dbReference>
<proteinExistence type="predicted"/>
<organism evidence="2 3">
    <name type="scientific">Alkalihalobacterium chitinilyticum</name>
    <dbReference type="NCBI Taxonomy" id="2980103"/>
    <lineage>
        <taxon>Bacteria</taxon>
        <taxon>Bacillati</taxon>
        <taxon>Bacillota</taxon>
        <taxon>Bacilli</taxon>
        <taxon>Bacillales</taxon>
        <taxon>Bacillaceae</taxon>
        <taxon>Alkalihalobacterium</taxon>
    </lineage>
</organism>
<dbReference type="InterPro" id="IPR002347">
    <property type="entry name" value="SDR_fam"/>
</dbReference>
<sequence length="312" mass="35998">MNNEKIVLITGANSGIGKAAAFKFAKEGCTVIMACRNLEISKEVQSDIKQTTNNDQVDLIKLDVSSFDSIREFCREFKNRYEKLDVLIHNAAYANHGEKYRLSANQIELTFATNVIGPYLMTMLLVDHLKKSEDARILHASSNIVKHYFDPKKDLDVSNLRGERKDDKKFSVYTMYRDSKVALVLLTFKLAEVLQENGIKVNAIQINGAKMSKETLMKFEPGWRMIARIQNLFFPPPEKFAECYFEICMSDHFKTTTGKLINDKNQIMEPTVTKPNYKMQIKQFTGSDLYPAYLENRDNWDKVWNLCRELTQ</sequence>
<reference evidence="2" key="1">
    <citation type="submission" date="2024-05" db="EMBL/GenBank/DDBJ databases">
        <title>Alkalihalobacillus sp. strain MEB203 novel alkaliphilic bacterium from Lonar Lake, India.</title>
        <authorList>
            <person name="Joshi A."/>
            <person name="Thite S."/>
            <person name="Mengade P."/>
        </authorList>
    </citation>
    <scope>NUCLEOTIDE SEQUENCE</scope>
    <source>
        <strain evidence="2">MEB 203</strain>
    </source>
</reference>
<dbReference type="PRINTS" id="PR00081">
    <property type="entry name" value="GDHRDH"/>
</dbReference>
<keyword evidence="1" id="KW-0560">Oxidoreductase</keyword>
<protein>
    <submittedName>
        <fullName evidence="2">SDR family NAD(P)-dependent oxidoreductase</fullName>
    </submittedName>
</protein>
<evidence type="ECO:0000313" key="3">
    <source>
        <dbReference type="Proteomes" id="UP001148125"/>
    </source>
</evidence>
<dbReference type="EMBL" id="JAOTPO010000004">
    <property type="protein sequence ID" value="MDE5413355.1"/>
    <property type="molecule type" value="Genomic_DNA"/>
</dbReference>
<dbReference type="PANTHER" id="PTHR43157:SF31">
    <property type="entry name" value="PHOSPHATIDYLINOSITOL-GLYCAN BIOSYNTHESIS CLASS F PROTEIN"/>
    <property type="match status" value="1"/>
</dbReference>
<evidence type="ECO:0000256" key="1">
    <source>
        <dbReference type="ARBA" id="ARBA00023002"/>
    </source>
</evidence>
<dbReference type="PANTHER" id="PTHR43157">
    <property type="entry name" value="PHOSPHATIDYLINOSITOL-GLYCAN BIOSYNTHESIS CLASS F PROTEIN-RELATED"/>
    <property type="match status" value="1"/>
</dbReference>